<dbReference type="InterPro" id="IPR036890">
    <property type="entry name" value="HATPase_C_sf"/>
</dbReference>
<dbReference type="EMBL" id="AP027452">
    <property type="protein sequence ID" value="BDY26330.1"/>
    <property type="molecule type" value="Genomic_DNA"/>
</dbReference>
<dbReference type="Pfam" id="PF02518">
    <property type="entry name" value="HATPase_c"/>
    <property type="match status" value="1"/>
</dbReference>
<proteinExistence type="predicted"/>
<dbReference type="Pfam" id="PF06580">
    <property type="entry name" value="His_kinase"/>
    <property type="match status" value="1"/>
</dbReference>
<dbReference type="PANTHER" id="PTHR34220">
    <property type="entry name" value="SENSOR HISTIDINE KINASE YPDA"/>
    <property type="match status" value="1"/>
</dbReference>
<feature type="domain" description="Histidine kinase/HSP90-like ATPase" evidence="1">
    <location>
        <begin position="275"/>
        <end position="388"/>
    </location>
</feature>
<dbReference type="InterPro" id="IPR003594">
    <property type="entry name" value="HATPase_dom"/>
</dbReference>
<sequence>MSVEVAVALALALMLTAVAAVVVVRTRRVVATPTERAVHTALHTASLAARALRRGLDTDSAQTAAPFLRGLTGTEGLALFDSDGALLARDQGDAAIWVPDLVDTSAGTAKESIAGQRRVLREVRTTAVVAQPLLTEGGDVLGVLVVVTVGTPGPGMLGAVGEVARYAASQIELAELDASRARLDRAEVLALRAQISPHFIYNALNTIASFVRTDPDRARELILEFADFTRYSFRAAGQYTTLAEELRNIDRYLTLERARFGAALKVRLQVAPEVLNVVVPFLALQPLVENAVRHGLAGQGGGSVEIVAHDAGTDCVITVEDDGAGMDPDQLRSAQGDALADRTDQSAHVGLTNVDHRLRAAFGNDYGLVVETAIGAGTKVIMRVPKFRSGVRASGGAVG</sequence>
<evidence type="ECO:0000313" key="3">
    <source>
        <dbReference type="Proteomes" id="UP001241092"/>
    </source>
</evidence>
<gene>
    <name evidence="2" type="ORF">hbim_00241</name>
</gene>
<dbReference type="GO" id="GO:0000155">
    <property type="term" value="F:phosphorelay sensor kinase activity"/>
    <property type="evidence" value="ECO:0007669"/>
    <property type="project" value="InterPro"/>
</dbReference>
<dbReference type="SMART" id="SM00387">
    <property type="entry name" value="HATPase_c"/>
    <property type="match status" value="1"/>
</dbReference>
<protein>
    <recommendedName>
        <fullName evidence="1">Histidine kinase/HSP90-like ATPase domain-containing protein</fullName>
    </recommendedName>
</protein>
<dbReference type="PANTHER" id="PTHR34220:SF7">
    <property type="entry name" value="SENSOR HISTIDINE KINASE YPDA"/>
    <property type="match status" value="1"/>
</dbReference>
<dbReference type="CDD" id="cd16956">
    <property type="entry name" value="HATPase_YehU-like"/>
    <property type="match status" value="1"/>
</dbReference>
<evidence type="ECO:0000259" key="1">
    <source>
        <dbReference type="SMART" id="SM00387"/>
    </source>
</evidence>
<evidence type="ECO:0000313" key="2">
    <source>
        <dbReference type="EMBL" id="BDY26330.1"/>
    </source>
</evidence>
<accession>A0AAI8TPT7</accession>
<dbReference type="SUPFAM" id="SSF55874">
    <property type="entry name" value="ATPase domain of HSP90 chaperone/DNA topoisomerase II/histidine kinase"/>
    <property type="match status" value="1"/>
</dbReference>
<organism evidence="2 3">
    <name type="scientific">Mycolicibacterium mageritense</name>
    <name type="common">Mycobacterium mageritense</name>
    <dbReference type="NCBI Taxonomy" id="53462"/>
    <lineage>
        <taxon>Bacteria</taxon>
        <taxon>Bacillati</taxon>
        <taxon>Actinomycetota</taxon>
        <taxon>Actinomycetes</taxon>
        <taxon>Mycobacteriales</taxon>
        <taxon>Mycobacteriaceae</taxon>
        <taxon>Mycolicibacterium</taxon>
    </lineage>
</organism>
<dbReference type="Proteomes" id="UP001241092">
    <property type="component" value="Chromosome"/>
</dbReference>
<dbReference type="AlphaFoldDB" id="A0AAI8TPT7"/>
<reference evidence="2" key="1">
    <citation type="submission" date="2023-03" db="EMBL/GenBank/DDBJ databases">
        <title>Draft genome sequence of a Mycolicibacterium mageritense strain H4_3_1 isolated from a hybrid biological-inorganic system reactor.</title>
        <authorList>
            <person name="Feng X."/>
            <person name="Kazama D."/>
            <person name="Sato K."/>
            <person name="Kobayashi H."/>
        </authorList>
    </citation>
    <scope>NUCLEOTIDE SEQUENCE</scope>
    <source>
        <strain evidence="2">H4_3_1</strain>
    </source>
</reference>
<name>A0AAI8TPT7_MYCME</name>
<dbReference type="Gene3D" id="3.30.565.10">
    <property type="entry name" value="Histidine kinase-like ATPase, C-terminal domain"/>
    <property type="match status" value="1"/>
</dbReference>
<dbReference type="RefSeq" id="WP_276824000.1">
    <property type="nucleotide sequence ID" value="NZ_AP027452.1"/>
</dbReference>
<dbReference type="InterPro" id="IPR010559">
    <property type="entry name" value="Sig_transdc_His_kin_internal"/>
</dbReference>
<dbReference type="InterPro" id="IPR050640">
    <property type="entry name" value="Bact_2-comp_sensor_kinase"/>
</dbReference>
<dbReference type="GO" id="GO:0016020">
    <property type="term" value="C:membrane"/>
    <property type="evidence" value="ECO:0007669"/>
    <property type="project" value="InterPro"/>
</dbReference>